<dbReference type="SUPFAM" id="SSF57997">
    <property type="entry name" value="Tropomyosin"/>
    <property type="match status" value="1"/>
</dbReference>
<evidence type="ECO:0000256" key="1">
    <source>
        <dbReference type="SAM" id="Coils"/>
    </source>
</evidence>
<proteinExistence type="predicted"/>
<feature type="coiled-coil region" evidence="1">
    <location>
        <begin position="25"/>
        <end position="59"/>
    </location>
</feature>
<dbReference type="InterPro" id="IPR003743">
    <property type="entry name" value="Zf-RING_7"/>
</dbReference>
<dbReference type="EMBL" id="FPHG01000024">
    <property type="protein sequence ID" value="SFV54422.1"/>
    <property type="molecule type" value="Genomic_DNA"/>
</dbReference>
<dbReference type="Gene3D" id="1.10.287.1490">
    <property type="match status" value="1"/>
</dbReference>
<accession>A0A1W1BLP8</accession>
<sequence length="240" mass="27862">MNKHIIELVELSKTDKDIDSYQPQIDGADRKVSRATKRLEDAKDELSELNKLISLNEGKIFSYEEQLALLKEQLINNSKKTKIINTEKEMKALAVEEDIAKEKMSTANEEIERLQLINSRKTEELDIVQENIENFISELDKVNEDVSKIKTEIDKSKVILFNKREKTIREIDQKVLSFYEKIRIWAGNTAVVPVRKQACYGCYMKINEKTYSDVIKGDEIITCPHCGRILHIEREELEEA</sequence>
<evidence type="ECO:0000313" key="3">
    <source>
        <dbReference type="EMBL" id="SFV54422.1"/>
    </source>
</evidence>
<feature type="domain" description="C4-type zinc ribbon" evidence="2">
    <location>
        <begin position="198"/>
        <end position="230"/>
    </location>
</feature>
<dbReference type="PANTHER" id="PTHR39082:SF1">
    <property type="entry name" value="SCAVENGER RECEPTOR CLASS A MEMBER 3"/>
    <property type="match status" value="1"/>
</dbReference>
<name>A0A1W1BLP8_9ZZZZ</name>
<dbReference type="InterPro" id="IPR052376">
    <property type="entry name" value="Oxidative_Scav/Glycosyltrans"/>
</dbReference>
<gene>
    <name evidence="3" type="ORF">MNB_SV-9-1423</name>
</gene>
<keyword evidence="1" id="KW-0175">Coiled coil</keyword>
<dbReference type="PANTHER" id="PTHR39082">
    <property type="entry name" value="PHOSPHOLIPASE C-BETA-2-RELATED"/>
    <property type="match status" value="1"/>
</dbReference>
<reference evidence="3" key="1">
    <citation type="submission" date="2016-10" db="EMBL/GenBank/DDBJ databases">
        <authorList>
            <person name="de Groot N.N."/>
        </authorList>
    </citation>
    <scope>NUCLEOTIDE SEQUENCE</scope>
</reference>
<evidence type="ECO:0000259" key="2">
    <source>
        <dbReference type="Pfam" id="PF02591"/>
    </source>
</evidence>
<dbReference type="Pfam" id="PF02591">
    <property type="entry name" value="Zn_ribbon_9"/>
    <property type="match status" value="1"/>
</dbReference>
<protein>
    <recommendedName>
        <fullName evidence="2">C4-type zinc ribbon domain-containing protein</fullName>
    </recommendedName>
</protein>
<organism evidence="3">
    <name type="scientific">hydrothermal vent metagenome</name>
    <dbReference type="NCBI Taxonomy" id="652676"/>
    <lineage>
        <taxon>unclassified sequences</taxon>
        <taxon>metagenomes</taxon>
        <taxon>ecological metagenomes</taxon>
    </lineage>
</organism>
<feature type="coiled-coil region" evidence="1">
    <location>
        <begin position="97"/>
        <end position="152"/>
    </location>
</feature>
<dbReference type="AlphaFoldDB" id="A0A1W1BLP8"/>